<organism evidence="2 3">
    <name type="scientific">Sphingobacterium siyangense</name>
    <dbReference type="NCBI Taxonomy" id="459529"/>
    <lineage>
        <taxon>Bacteria</taxon>
        <taxon>Pseudomonadati</taxon>
        <taxon>Bacteroidota</taxon>
        <taxon>Sphingobacteriia</taxon>
        <taxon>Sphingobacteriales</taxon>
        <taxon>Sphingobacteriaceae</taxon>
        <taxon>Sphingobacterium</taxon>
    </lineage>
</organism>
<gene>
    <name evidence="2" type="ORF">IQ31_04457</name>
</gene>
<sequence>MFSESSRSVVLFLDKDVIMSLSNQDILFASLVGSEVIKLVPRFEALENELAKHVLPTVPFLPIRNRLDIDTGHPSEIIGDVWLADRPESESEQFFPLSLSIDDGKTYFLLPYEPMITISSKNNLVKRNVAKQDPEKNNKFQGTIKERWSRDDYQIQITGYLMGSMLKGSVKDCFPIVDFQKLVKVLTSANNIKVECPLLEQLGINYIAIEEFSFPFTKGENVQAYNIKAVSDFSYELLIEETNN</sequence>
<evidence type="ECO:0000313" key="2">
    <source>
        <dbReference type="EMBL" id="TWI16302.1"/>
    </source>
</evidence>
<dbReference type="AlphaFoldDB" id="A0A562M929"/>
<comment type="caution">
    <text evidence="2">The sequence shown here is derived from an EMBL/GenBank/DDBJ whole genome shotgun (WGS) entry which is preliminary data.</text>
</comment>
<evidence type="ECO:0000313" key="3">
    <source>
        <dbReference type="Proteomes" id="UP000315908"/>
    </source>
</evidence>
<feature type="domain" description="DUF6046" evidence="1">
    <location>
        <begin position="110"/>
        <end position="241"/>
    </location>
</feature>
<dbReference type="EMBL" id="VLKR01000031">
    <property type="protein sequence ID" value="TWI16302.1"/>
    <property type="molecule type" value="Genomic_DNA"/>
</dbReference>
<dbReference type="Proteomes" id="UP000315908">
    <property type="component" value="Unassembled WGS sequence"/>
</dbReference>
<evidence type="ECO:0000259" key="1">
    <source>
        <dbReference type="Pfam" id="PF19512"/>
    </source>
</evidence>
<name>A0A562M929_9SPHI</name>
<accession>A0A562M929</accession>
<protein>
    <recommendedName>
        <fullName evidence="1">DUF6046 domain-containing protein</fullName>
    </recommendedName>
</protein>
<dbReference type="InterPro" id="IPR046109">
    <property type="entry name" value="DUF6046"/>
</dbReference>
<reference evidence="2 3" key="1">
    <citation type="journal article" date="2015" name="Stand. Genomic Sci.">
        <title>Genomic Encyclopedia of Bacterial and Archaeal Type Strains, Phase III: the genomes of soil and plant-associated and newly described type strains.</title>
        <authorList>
            <person name="Whitman W.B."/>
            <person name="Woyke T."/>
            <person name="Klenk H.P."/>
            <person name="Zhou Y."/>
            <person name="Lilburn T.G."/>
            <person name="Beck B.J."/>
            <person name="De Vos P."/>
            <person name="Vandamme P."/>
            <person name="Eisen J.A."/>
            <person name="Garrity G."/>
            <person name="Hugenholtz P."/>
            <person name="Kyrpides N.C."/>
        </authorList>
    </citation>
    <scope>NUCLEOTIDE SEQUENCE [LARGE SCALE GENOMIC DNA]</scope>
    <source>
        <strain evidence="2 3">CGMCC 1.6855</strain>
    </source>
</reference>
<proteinExistence type="predicted"/>
<dbReference type="Pfam" id="PF19512">
    <property type="entry name" value="DUF6046"/>
    <property type="match status" value="1"/>
</dbReference>